<dbReference type="RefSeq" id="WP_151882076.1">
    <property type="nucleotide sequence ID" value="NZ_WCTH01000011.1"/>
</dbReference>
<evidence type="ECO:0000313" key="2">
    <source>
        <dbReference type="EMBL" id="KAB4251105.1"/>
    </source>
</evidence>
<evidence type="ECO:0000256" key="1">
    <source>
        <dbReference type="SAM" id="MobiDB-lite"/>
    </source>
</evidence>
<dbReference type="EMBL" id="WCTJ01000024">
    <property type="protein sequence ID" value="KAB4251105.1"/>
    <property type="molecule type" value="Genomic_DNA"/>
</dbReference>
<evidence type="ECO:0000313" key="3">
    <source>
        <dbReference type="Proteomes" id="UP000487989"/>
    </source>
</evidence>
<sequence length="116" mass="13287">MGRTSRKTENTTVEEKTTTIVQEEQAVESVQKEQTVEDVQEKKVVQEGNTSEQMPGASSDNAEDKEEIPPHVVKLMQLYSHYKEIWVTSRGFVHPVGAPKYLLKDAVLYKNKFYNK</sequence>
<proteinExistence type="predicted"/>
<gene>
    <name evidence="2" type="ORF">GAP48_14660</name>
</gene>
<reference evidence="2 3" key="1">
    <citation type="journal article" date="2019" name="Nat. Med.">
        <title>A library of human gut bacterial isolates paired with longitudinal multiomics data enables mechanistic microbiome research.</title>
        <authorList>
            <person name="Poyet M."/>
            <person name="Groussin M."/>
            <person name="Gibbons S.M."/>
            <person name="Avila-Pacheco J."/>
            <person name="Jiang X."/>
            <person name="Kearney S.M."/>
            <person name="Perrotta A.R."/>
            <person name="Berdy B."/>
            <person name="Zhao S."/>
            <person name="Lieberman T.D."/>
            <person name="Swanson P.K."/>
            <person name="Smith M."/>
            <person name="Roesemann S."/>
            <person name="Alexander J.E."/>
            <person name="Rich S.A."/>
            <person name="Livny J."/>
            <person name="Vlamakis H."/>
            <person name="Clish C."/>
            <person name="Bullock K."/>
            <person name="Deik A."/>
            <person name="Scott J."/>
            <person name="Pierce K.A."/>
            <person name="Xavier R.J."/>
            <person name="Alm E.J."/>
        </authorList>
    </citation>
    <scope>NUCLEOTIDE SEQUENCE [LARGE SCALE GENOMIC DNA]</scope>
    <source>
        <strain evidence="2 3">BIOML-A3</strain>
    </source>
</reference>
<name>A0A6I0LAE6_BACUN</name>
<dbReference type="AlphaFoldDB" id="A0A6I0LAE6"/>
<protein>
    <submittedName>
        <fullName evidence="2">Uncharacterized protein</fullName>
    </submittedName>
</protein>
<comment type="caution">
    <text evidence="2">The sequence shown here is derived from an EMBL/GenBank/DDBJ whole genome shotgun (WGS) entry which is preliminary data.</text>
</comment>
<feature type="compositionally biased region" description="Basic and acidic residues" evidence="1">
    <location>
        <begin position="1"/>
        <end position="17"/>
    </location>
</feature>
<feature type="region of interest" description="Disordered" evidence="1">
    <location>
        <begin position="1"/>
        <end position="67"/>
    </location>
</feature>
<feature type="compositionally biased region" description="Polar residues" evidence="1">
    <location>
        <begin position="48"/>
        <end position="60"/>
    </location>
</feature>
<accession>A0A6I0LAE6</accession>
<feature type="compositionally biased region" description="Basic and acidic residues" evidence="1">
    <location>
        <begin position="30"/>
        <end position="45"/>
    </location>
</feature>
<dbReference type="Proteomes" id="UP000487989">
    <property type="component" value="Unassembled WGS sequence"/>
</dbReference>
<organism evidence="2 3">
    <name type="scientific">Bacteroides uniformis</name>
    <dbReference type="NCBI Taxonomy" id="820"/>
    <lineage>
        <taxon>Bacteria</taxon>
        <taxon>Pseudomonadati</taxon>
        <taxon>Bacteroidota</taxon>
        <taxon>Bacteroidia</taxon>
        <taxon>Bacteroidales</taxon>
        <taxon>Bacteroidaceae</taxon>
        <taxon>Bacteroides</taxon>
    </lineage>
</organism>